<comment type="caution">
    <text evidence="1">The sequence shown here is derived from an EMBL/GenBank/DDBJ whole genome shotgun (WGS) entry which is preliminary data.</text>
</comment>
<gene>
    <name evidence="1" type="ORF">EYF80_047519</name>
</gene>
<name>A0A4Z2FM28_9TELE</name>
<dbReference type="AlphaFoldDB" id="A0A4Z2FM28"/>
<dbReference type="Proteomes" id="UP000314294">
    <property type="component" value="Unassembled WGS sequence"/>
</dbReference>
<reference evidence="1 2" key="1">
    <citation type="submission" date="2019-03" db="EMBL/GenBank/DDBJ databases">
        <title>First draft genome of Liparis tanakae, snailfish: a comprehensive survey of snailfish specific genes.</title>
        <authorList>
            <person name="Kim W."/>
            <person name="Song I."/>
            <person name="Jeong J.-H."/>
            <person name="Kim D."/>
            <person name="Kim S."/>
            <person name="Ryu S."/>
            <person name="Song J.Y."/>
            <person name="Lee S.K."/>
        </authorList>
    </citation>
    <scope>NUCLEOTIDE SEQUENCE [LARGE SCALE GENOMIC DNA]</scope>
    <source>
        <tissue evidence="1">Muscle</tissue>
    </source>
</reference>
<accession>A0A4Z2FM28</accession>
<protein>
    <submittedName>
        <fullName evidence="1">Uncharacterized protein</fullName>
    </submittedName>
</protein>
<keyword evidence="2" id="KW-1185">Reference proteome</keyword>
<proteinExistence type="predicted"/>
<organism evidence="1 2">
    <name type="scientific">Liparis tanakae</name>
    <name type="common">Tanaka's snailfish</name>
    <dbReference type="NCBI Taxonomy" id="230148"/>
    <lineage>
        <taxon>Eukaryota</taxon>
        <taxon>Metazoa</taxon>
        <taxon>Chordata</taxon>
        <taxon>Craniata</taxon>
        <taxon>Vertebrata</taxon>
        <taxon>Euteleostomi</taxon>
        <taxon>Actinopterygii</taxon>
        <taxon>Neopterygii</taxon>
        <taxon>Teleostei</taxon>
        <taxon>Neoteleostei</taxon>
        <taxon>Acanthomorphata</taxon>
        <taxon>Eupercaria</taxon>
        <taxon>Perciformes</taxon>
        <taxon>Cottioidei</taxon>
        <taxon>Cottales</taxon>
        <taxon>Liparidae</taxon>
        <taxon>Liparis</taxon>
    </lineage>
</organism>
<evidence type="ECO:0000313" key="2">
    <source>
        <dbReference type="Proteomes" id="UP000314294"/>
    </source>
</evidence>
<sequence length="74" mass="8130">MHCFTLAPVGVGVGFQCPHVIFKTANRSEETGIGWRQEMICGARCRIQQVLPDIQAASNQDPAVVWDKGPTMCQ</sequence>
<dbReference type="EMBL" id="SRLO01001046">
    <property type="protein sequence ID" value="TNN42306.1"/>
    <property type="molecule type" value="Genomic_DNA"/>
</dbReference>
<evidence type="ECO:0000313" key="1">
    <source>
        <dbReference type="EMBL" id="TNN42306.1"/>
    </source>
</evidence>